<dbReference type="GO" id="GO:0015031">
    <property type="term" value="P:protein transport"/>
    <property type="evidence" value="ECO:0007669"/>
    <property type="project" value="UniProtKB-KW"/>
</dbReference>
<comment type="caution">
    <text evidence="11">The sequence shown here is derived from an EMBL/GenBank/DDBJ whole genome shotgun (WGS) entry which is preliminary data.</text>
</comment>
<evidence type="ECO:0000256" key="8">
    <source>
        <dbReference type="ARBA" id="ARBA00022989"/>
    </source>
</evidence>
<dbReference type="PANTHER" id="PTHR33446">
    <property type="entry name" value="PROTEIN TONB-RELATED"/>
    <property type="match status" value="1"/>
</dbReference>
<sequence length="120" mass="12379">MPLAAPPLAAAEPAEAAAPGGSRALGPLVAPGLLPGIRNAEPDYPLLSKQLGHQGAVRIVLHIASTGEVVSAEVAQSSGHPELDESARRAALGWRFRPATRDGIAVPSTVGNTIHFRLDR</sequence>
<evidence type="ECO:0000256" key="3">
    <source>
        <dbReference type="ARBA" id="ARBA00022448"/>
    </source>
</evidence>
<accession>A0A327M018</accession>
<dbReference type="AlphaFoldDB" id="A0A327M018"/>
<reference evidence="12" key="1">
    <citation type="submission" date="2018-06" db="EMBL/GenBank/DDBJ databases">
        <authorList>
            <person name="Khan S.A."/>
        </authorList>
    </citation>
    <scope>NUCLEOTIDE SEQUENCE [LARGE SCALE GENOMIC DNA]</scope>
    <source>
        <strain evidence="12">DB-1506</strain>
    </source>
</reference>
<comment type="subcellular location">
    <subcellularLocation>
        <location evidence="1">Cell inner membrane</location>
        <topology evidence="1">Single-pass membrane protein</topology>
        <orientation evidence="1">Periplasmic side</orientation>
    </subcellularLocation>
</comment>
<keyword evidence="8" id="KW-1133">Transmembrane helix</keyword>
<organism evidence="11 12">
    <name type="scientific">Roseicella frigidaeris</name>
    <dbReference type="NCBI Taxonomy" id="2230885"/>
    <lineage>
        <taxon>Bacteria</taxon>
        <taxon>Pseudomonadati</taxon>
        <taxon>Pseudomonadota</taxon>
        <taxon>Alphaproteobacteria</taxon>
        <taxon>Acetobacterales</taxon>
        <taxon>Roseomonadaceae</taxon>
        <taxon>Roseicella</taxon>
    </lineage>
</organism>
<evidence type="ECO:0000256" key="9">
    <source>
        <dbReference type="ARBA" id="ARBA00023136"/>
    </source>
</evidence>
<keyword evidence="4" id="KW-1003">Cell membrane</keyword>
<dbReference type="GO" id="GO:0055085">
    <property type="term" value="P:transmembrane transport"/>
    <property type="evidence" value="ECO:0007669"/>
    <property type="project" value="InterPro"/>
</dbReference>
<keyword evidence="3" id="KW-0813">Transport</keyword>
<evidence type="ECO:0000313" key="12">
    <source>
        <dbReference type="Proteomes" id="UP000249065"/>
    </source>
</evidence>
<evidence type="ECO:0000256" key="4">
    <source>
        <dbReference type="ARBA" id="ARBA00022475"/>
    </source>
</evidence>
<keyword evidence="9" id="KW-0472">Membrane</keyword>
<keyword evidence="7" id="KW-0653">Protein transport</keyword>
<dbReference type="NCBIfam" id="TIGR01352">
    <property type="entry name" value="tonB_Cterm"/>
    <property type="match status" value="1"/>
</dbReference>
<dbReference type="OrthoDB" id="1685233at2"/>
<dbReference type="Gene3D" id="3.30.1150.10">
    <property type="match status" value="1"/>
</dbReference>
<evidence type="ECO:0000259" key="10">
    <source>
        <dbReference type="PROSITE" id="PS52015"/>
    </source>
</evidence>
<name>A0A327M018_9PROT</name>
<evidence type="ECO:0000313" key="11">
    <source>
        <dbReference type="EMBL" id="RAI56240.1"/>
    </source>
</evidence>
<proteinExistence type="inferred from homology"/>
<dbReference type="Pfam" id="PF03544">
    <property type="entry name" value="TonB_C"/>
    <property type="match status" value="1"/>
</dbReference>
<keyword evidence="5" id="KW-0997">Cell inner membrane</keyword>
<evidence type="ECO:0000256" key="6">
    <source>
        <dbReference type="ARBA" id="ARBA00022692"/>
    </source>
</evidence>
<comment type="similarity">
    <text evidence="2">Belongs to the TonB family.</text>
</comment>
<evidence type="ECO:0000256" key="1">
    <source>
        <dbReference type="ARBA" id="ARBA00004383"/>
    </source>
</evidence>
<evidence type="ECO:0000256" key="2">
    <source>
        <dbReference type="ARBA" id="ARBA00006555"/>
    </source>
</evidence>
<dbReference type="EMBL" id="QLIX01000024">
    <property type="protein sequence ID" value="RAI56240.1"/>
    <property type="molecule type" value="Genomic_DNA"/>
</dbReference>
<dbReference type="PROSITE" id="PS52015">
    <property type="entry name" value="TONB_CTD"/>
    <property type="match status" value="1"/>
</dbReference>
<gene>
    <name evidence="11" type="ORF">DOO78_21735</name>
</gene>
<dbReference type="InterPro" id="IPR051045">
    <property type="entry name" value="TonB-dependent_transducer"/>
</dbReference>
<dbReference type="InterPro" id="IPR006260">
    <property type="entry name" value="TonB/TolA_C"/>
</dbReference>
<keyword evidence="6" id="KW-0812">Transmembrane</keyword>
<dbReference type="InterPro" id="IPR037682">
    <property type="entry name" value="TonB_C"/>
</dbReference>
<evidence type="ECO:0000256" key="5">
    <source>
        <dbReference type="ARBA" id="ARBA00022519"/>
    </source>
</evidence>
<dbReference type="Proteomes" id="UP000249065">
    <property type="component" value="Unassembled WGS sequence"/>
</dbReference>
<dbReference type="GO" id="GO:0031992">
    <property type="term" value="F:energy transducer activity"/>
    <property type="evidence" value="ECO:0007669"/>
    <property type="project" value="TreeGrafter"/>
</dbReference>
<feature type="domain" description="TonB C-terminal" evidence="10">
    <location>
        <begin position="29"/>
        <end position="120"/>
    </location>
</feature>
<protein>
    <recommendedName>
        <fullName evidence="10">TonB C-terminal domain-containing protein</fullName>
    </recommendedName>
</protein>
<dbReference type="PANTHER" id="PTHR33446:SF2">
    <property type="entry name" value="PROTEIN TONB"/>
    <property type="match status" value="1"/>
</dbReference>
<dbReference type="SUPFAM" id="SSF74653">
    <property type="entry name" value="TolA/TonB C-terminal domain"/>
    <property type="match status" value="1"/>
</dbReference>
<dbReference type="GO" id="GO:0098797">
    <property type="term" value="C:plasma membrane protein complex"/>
    <property type="evidence" value="ECO:0007669"/>
    <property type="project" value="TreeGrafter"/>
</dbReference>
<evidence type="ECO:0000256" key="7">
    <source>
        <dbReference type="ARBA" id="ARBA00022927"/>
    </source>
</evidence>
<keyword evidence="12" id="KW-1185">Reference proteome</keyword>